<keyword evidence="8" id="KW-0496">Mitochondrion</keyword>
<name>A0A6G1A8Q5_CROCR</name>
<dbReference type="GO" id="GO:0005743">
    <property type="term" value="C:mitochondrial inner membrane"/>
    <property type="evidence" value="ECO:0007669"/>
    <property type="project" value="UniProtKB-SubCell"/>
</dbReference>
<dbReference type="InterPro" id="IPR036548">
    <property type="entry name" value="Cyt_c_oxidase_su8_sf"/>
</dbReference>
<dbReference type="Proteomes" id="UP000475037">
    <property type="component" value="Unassembled WGS sequence"/>
</dbReference>
<evidence type="ECO:0000313" key="12">
    <source>
        <dbReference type="Proteomes" id="UP000475037"/>
    </source>
</evidence>
<dbReference type="InterPro" id="IPR003205">
    <property type="entry name" value="Cyt_c_oxidase_su8"/>
</dbReference>
<proteinExistence type="inferred from homology"/>
<sequence length="70" mass="7794">LSMLTQLMLRSLTGLTQQLLVLRAQTVPSSQGASGIIIRDVTTGLISCFLFFLLPSGWLLSYVESYKTWE</sequence>
<keyword evidence="12" id="KW-1185">Reference proteome</keyword>
<evidence type="ECO:0000256" key="3">
    <source>
        <dbReference type="ARBA" id="ARBA00010117"/>
    </source>
</evidence>
<keyword evidence="7 10" id="KW-1133">Transmembrane helix</keyword>
<comment type="similarity">
    <text evidence="3">Belongs to the cytochrome c oxidase VIII family.</text>
</comment>
<comment type="subcellular location">
    <subcellularLocation>
        <location evidence="1">Mitochondrion inner membrane</location>
        <topology evidence="1">Single-pass membrane protein</topology>
    </subcellularLocation>
</comment>
<dbReference type="AlphaFoldDB" id="A0A6G1A8Q5"/>
<evidence type="ECO:0000256" key="9">
    <source>
        <dbReference type="ARBA" id="ARBA00023136"/>
    </source>
</evidence>
<dbReference type="EMBL" id="VOAJ01006365">
    <property type="protein sequence ID" value="KAF0872189.1"/>
    <property type="molecule type" value="Genomic_DNA"/>
</dbReference>
<reference evidence="11 12" key="1">
    <citation type="submission" date="2019-11" db="EMBL/GenBank/DDBJ databases">
        <authorList>
            <person name="Yang C."/>
            <person name="Li F."/>
        </authorList>
    </citation>
    <scope>NUCLEOTIDE SEQUENCE [LARGE SCALE GENOMIC DNA]</scope>
    <source>
        <strain evidence="11">KB4526</strain>
        <tissue evidence="11">Muscle</tissue>
    </source>
</reference>
<evidence type="ECO:0000256" key="8">
    <source>
        <dbReference type="ARBA" id="ARBA00023128"/>
    </source>
</evidence>
<dbReference type="GO" id="GO:0045277">
    <property type="term" value="C:respiratory chain complex IV"/>
    <property type="evidence" value="ECO:0007669"/>
    <property type="project" value="InterPro"/>
</dbReference>
<gene>
    <name evidence="11" type="primary">Cox8a_1</name>
    <name evidence="11" type="ORF">FOF47_R11811</name>
</gene>
<comment type="caution">
    <text evidence="11">The sequence shown here is derived from an EMBL/GenBank/DDBJ whole genome shotgun (WGS) entry which is preliminary data.</text>
</comment>
<dbReference type="Pfam" id="PF02285">
    <property type="entry name" value="COX8"/>
    <property type="match status" value="1"/>
</dbReference>
<feature type="transmembrane region" description="Helical" evidence="10">
    <location>
        <begin position="42"/>
        <end position="63"/>
    </location>
</feature>
<dbReference type="GO" id="GO:0006123">
    <property type="term" value="P:mitochondrial electron transport, cytochrome c to oxygen"/>
    <property type="evidence" value="ECO:0007669"/>
    <property type="project" value="InterPro"/>
</dbReference>
<dbReference type="Gene3D" id="4.10.81.10">
    <property type="entry name" value="Cytochrome c oxidase, subunit 8"/>
    <property type="match status" value="1"/>
</dbReference>
<evidence type="ECO:0000256" key="6">
    <source>
        <dbReference type="ARBA" id="ARBA00022946"/>
    </source>
</evidence>
<evidence type="ECO:0000256" key="1">
    <source>
        <dbReference type="ARBA" id="ARBA00004434"/>
    </source>
</evidence>
<feature type="non-terminal residue" evidence="11">
    <location>
        <position position="1"/>
    </location>
</feature>
<evidence type="ECO:0000256" key="2">
    <source>
        <dbReference type="ARBA" id="ARBA00004673"/>
    </source>
</evidence>
<protein>
    <submittedName>
        <fullName evidence="11">COX8A oxidase</fullName>
    </submittedName>
</protein>
<evidence type="ECO:0000256" key="10">
    <source>
        <dbReference type="SAM" id="Phobius"/>
    </source>
</evidence>
<organism evidence="11 12">
    <name type="scientific">Crocuta crocuta</name>
    <name type="common">Spotted hyena</name>
    <dbReference type="NCBI Taxonomy" id="9678"/>
    <lineage>
        <taxon>Eukaryota</taxon>
        <taxon>Metazoa</taxon>
        <taxon>Chordata</taxon>
        <taxon>Craniata</taxon>
        <taxon>Vertebrata</taxon>
        <taxon>Euteleostomi</taxon>
        <taxon>Mammalia</taxon>
        <taxon>Eutheria</taxon>
        <taxon>Laurasiatheria</taxon>
        <taxon>Carnivora</taxon>
        <taxon>Feliformia</taxon>
        <taxon>Hyaenidae</taxon>
        <taxon>Crocuta</taxon>
    </lineage>
</organism>
<accession>A0A6G1A8Q5</accession>
<dbReference type="UniPathway" id="UPA00705"/>
<comment type="pathway">
    <text evidence="2">Energy metabolism; oxidative phosphorylation.</text>
</comment>
<keyword evidence="4 10" id="KW-0812">Transmembrane</keyword>
<keyword evidence="9 10" id="KW-0472">Membrane</keyword>
<evidence type="ECO:0000256" key="7">
    <source>
        <dbReference type="ARBA" id="ARBA00022989"/>
    </source>
</evidence>
<dbReference type="SUPFAM" id="SSF81431">
    <property type="entry name" value="Mitochondrial cytochrome c oxidase subunit VIIIb (aka IX)"/>
    <property type="match status" value="1"/>
</dbReference>
<evidence type="ECO:0000256" key="4">
    <source>
        <dbReference type="ARBA" id="ARBA00022692"/>
    </source>
</evidence>
<evidence type="ECO:0000313" key="11">
    <source>
        <dbReference type="EMBL" id="KAF0872189.1"/>
    </source>
</evidence>
<keyword evidence="5" id="KW-0999">Mitochondrion inner membrane</keyword>
<keyword evidence="6" id="KW-0809">Transit peptide</keyword>
<feature type="non-terminal residue" evidence="11">
    <location>
        <position position="70"/>
    </location>
</feature>
<evidence type="ECO:0000256" key="5">
    <source>
        <dbReference type="ARBA" id="ARBA00022792"/>
    </source>
</evidence>